<keyword evidence="3" id="KW-1185">Reference proteome</keyword>
<proteinExistence type="predicted"/>
<reference evidence="2" key="2">
    <citation type="submission" date="2025-09" db="UniProtKB">
        <authorList>
            <consortium name="Ensembl"/>
        </authorList>
    </citation>
    <scope>IDENTIFICATION</scope>
</reference>
<feature type="domain" description="C-type lectin" evidence="1">
    <location>
        <begin position="150"/>
        <end position="213"/>
    </location>
</feature>
<dbReference type="InterPro" id="IPR001304">
    <property type="entry name" value="C-type_lectin-like"/>
</dbReference>
<dbReference type="PROSITE" id="PS50041">
    <property type="entry name" value="C_TYPE_LECTIN_2"/>
    <property type="match status" value="3"/>
</dbReference>
<dbReference type="CDD" id="cd00037">
    <property type="entry name" value="CLECT"/>
    <property type="match status" value="2"/>
</dbReference>
<organism evidence="2 3">
    <name type="scientific">Gadus morhua</name>
    <name type="common">Atlantic cod</name>
    <dbReference type="NCBI Taxonomy" id="8049"/>
    <lineage>
        <taxon>Eukaryota</taxon>
        <taxon>Metazoa</taxon>
        <taxon>Chordata</taxon>
        <taxon>Craniata</taxon>
        <taxon>Vertebrata</taxon>
        <taxon>Euteleostomi</taxon>
        <taxon>Actinopterygii</taxon>
        <taxon>Neopterygii</taxon>
        <taxon>Teleostei</taxon>
        <taxon>Neoteleostei</taxon>
        <taxon>Acanthomorphata</taxon>
        <taxon>Zeiogadaria</taxon>
        <taxon>Gadariae</taxon>
        <taxon>Gadiformes</taxon>
        <taxon>Gadoidei</taxon>
        <taxon>Gadidae</taxon>
        <taxon>Gadus</taxon>
    </lineage>
</organism>
<dbReference type="GeneTree" id="ENSGT01100000263473"/>
<dbReference type="InterPro" id="IPR016186">
    <property type="entry name" value="C-type_lectin-like/link_sf"/>
</dbReference>
<accession>A0A8C4ZAJ3</accession>
<dbReference type="SMART" id="SM00034">
    <property type="entry name" value="CLECT"/>
    <property type="match status" value="2"/>
</dbReference>
<evidence type="ECO:0000313" key="3">
    <source>
        <dbReference type="Proteomes" id="UP000694546"/>
    </source>
</evidence>
<dbReference type="Gene3D" id="3.10.100.10">
    <property type="entry name" value="Mannose-Binding Protein A, subunit A"/>
    <property type="match status" value="3"/>
</dbReference>
<dbReference type="Pfam" id="PF00059">
    <property type="entry name" value="Lectin_C"/>
    <property type="match status" value="3"/>
</dbReference>
<dbReference type="Proteomes" id="UP000694546">
    <property type="component" value="Chromosome 6"/>
</dbReference>
<dbReference type="Ensembl" id="ENSGMOT00000010639.2">
    <property type="protein sequence ID" value="ENSGMOP00000010357.2"/>
    <property type="gene ID" value="ENSGMOG00000009697.2"/>
</dbReference>
<dbReference type="PANTHER" id="PTHR45784">
    <property type="entry name" value="C-TYPE LECTIN DOMAIN FAMILY 20 MEMBER A-RELATED"/>
    <property type="match status" value="1"/>
</dbReference>
<dbReference type="PANTHER" id="PTHR45784:SF3">
    <property type="entry name" value="C-TYPE LECTIN DOMAIN FAMILY 4 MEMBER K-LIKE-RELATED"/>
    <property type="match status" value="1"/>
</dbReference>
<name>A0A8C4ZAJ3_GADMO</name>
<protein>
    <recommendedName>
        <fullName evidence="1">C-type lectin domain-containing protein</fullName>
    </recommendedName>
</protein>
<dbReference type="SUPFAM" id="SSF56436">
    <property type="entry name" value="C-type lectin-like"/>
    <property type="match status" value="3"/>
</dbReference>
<evidence type="ECO:0000259" key="1">
    <source>
        <dbReference type="PROSITE" id="PS50041"/>
    </source>
</evidence>
<dbReference type="InterPro" id="IPR016187">
    <property type="entry name" value="CTDL_fold"/>
</dbReference>
<reference evidence="2" key="1">
    <citation type="submission" date="2025-08" db="UniProtKB">
        <authorList>
            <consortium name="Ensembl"/>
        </authorList>
    </citation>
    <scope>IDENTIFICATION</scope>
</reference>
<dbReference type="AlphaFoldDB" id="A0A8C4ZAJ3"/>
<evidence type="ECO:0000313" key="2">
    <source>
        <dbReference type="Ensembl" id="ENSGMOP00000010357.2"/>
    </source>
</evidence>
<feature type="domain" description="C-type lectin" evidence="1">
    <location>
        <begin position="24"/>
        <end position="143"/>
    </location>
</feature>
<feature type="domain" description="C-type lectin" evidence="1">
    <location>
        <begin position="221"/>
        <end position="325"/>
    </location>
</feature>
<sequence>HLCSVYGSQSFLLYGGKILRKNTFKSSCVWATIEFHFVNVLMNYTSAQNFCREEFSDLATVGNSSDELSLAAVVPDGIVRTWIGLWLADTATWYWARPDHKLVYLNWEEGEPNATTPESCGAMNSDGRWFESGCDTRRGFVCDDTHGPVFVADKLSWRRSQDHCRGLSRDLVSVRSAAENSAVQGGLTEASVWIGLFKDRWRWSDEDGSSFRNLILIQKNMSWMEAWSYCRTHHTALVSVHSEELQARVGRAAENATSPHVWLGLRHAFNFWYWIKWGDGCYQNWAPGHGAERTYDCGMAGALEATRGQQWVALPDTEELNFICFTCAGAAAGLS</sequence>